<accession>A0A179B3E2</accession>
<sequence>MIVAVPTILVFPIFLAALVPRSIVFLIIVLTAVHERGVNRHLHVDRARPSIGFQEVVTLGHTVVEDGFGEWADGVAGNGSFAFEAGLLPRQLTTSTMLLL</sequence>
<dbReference type="EMBL" id="LVZK01000001">
    <property type="protein sequence ID" value="OAP86216.1"/>
    <property type="molecule type" value="Genomic_DNA"/>
</dbReference>
<reference evidence="2 3" key="1">
    <citation type="submission" date="2016-04" db="EMBL/GenBank/DDBJ databases">
        <title>Peptidophaga gingivicola gen. nov., sp. nov., isolated from human subgingival plaque.</title>
        <authorList>
            <person name="Beall C.J."/>
            <person name="Mokrzan E.M."/>
            <person name="Griffen A.L."/>
            <person name="Leys E.J."/>
        </authorList>
    </citation>
    <scope>NUCLEOTIDE SEQUENCE [LARGE SCALE GENOMIC DNA]</scope>
    <source>
        <strain evidence="2 3">BA112</strain>
    </source>
</reference>
<keyword evidence="1" id="KW-0472">Membrane</keyword>
<keyword evidence="1" id="KW-0812">Transmembrane</keyword>
<dbReference type="AlphaFoldDB" id="A0A179B3E2"/>
<proteinExistence type="predicted"/>
<feature type="transmembrane region" description="Helical" evidence="1">
    <location>
        <begin position="6"/>
        <end position="33"/>
    </location>
</feature>
<evidence type="ECO:0000313" key="3">
    <source>
        <dbReference type="Proteomes" id="UP000078368"/>
    </source>
</evidence>
<gene>
    <name evidence="2" type="ORF">A4H34_03335</name>
</gene>
<evidence type="ECO:0000256" key="1">
    <source>
        <dbReference type="SAM" id="Phobius"/>
    </source>
</evidence>
<organism evidence="2 3">
    <name type="scientific">Peptidiphaga gingivicola</name>
    <dbReference type="NCBI Taxonomy" id="2741497"/>
    <lineage>
        <taxon>Bacteria</taxon>
        <taxon>Bacillati</taxon>
        <taxon>Actinomycetota</taxon>
        <taxon>Actinomycetes</taxon>
        <taxon>Actinomycetales</taxon>
        <taxon>Actinomycetaceae</taxon>
        <taxon>Peptidiphaga</taxon>
    </lineage>
</organism>
<protein>
    <submittedName>
        <fullName evidence="2">Uncharacterized protein</fullName>
    </submittedName>
</protein>
<comment type="caution">
    <text evidence="2">The sequence shown here is derived from an EMBL/GenBank/DDBJ whole genome shotgun (WGS) entry which is preliminary data.</text>
</comment>
<dbReference type="Proteomes" id="UP000078368">
    <property type="component" value="Unassembled WGS sequence"/>
</dbReference>
<evidence type="ECO:0000313" key="2">
    <source>
        <dbReference type="EMBL" id="OAP86216.1"/>
    </source>
</evidence>
<keyword evidence="3" id="KW-1185">Reference proteome</keyword>
<name>A0A179B3E2_9ACTO</name>
<keyword evidence="1" id="KW-1133">Transmembrane helix</keyword>